<gene>
    <name evidence="1" type="ORF">PV328_001335</name>
</gene>
<sequence>MLMIEDTLSREKTFDNTDETDENSFMDESLIRLPRFKKAIYSAIGSKSYFALENLMSAYFNDLAEQVIVCYSRPMSASKFGNHINRALTLFHFYWVDIKEQIDDNSSYLNKMTDILEKPKDNKIDELAIKILGIHPPNESSDVFKFLPCVPSFALNNKTLWWMQQDSFDEKKSFNDLIMYKASMDKTESPLISSLSSTSFSSSCFALDSADPLGFGYAKMLNINKNVNCTMNEIGQKKIIHVDLTVEEDMVNEKNNSNKNNNGKFTRRQRLLWLKRVMDKEQINNTCNNHLKFVDATCTKNYDYGAADTTNTIINMPISSNKISESSESSTCKMDRSESFIRKDIPLQLIDEYSTNFPDIDASETNISNTNRFNLGLVSPTNLDICPVSTTVLSEDISNHEILWDDLNLLKSTNYELDFDTQSENNKCDAIENVKKTLLNVGNTSNNENGKNFLKAEHSSKILNEDSINEYENIAILDSILYGDMSMPADQRILDVSPPIKQAPANWSELFDYHLANIESPEDTILSSVHFVDPRLTRTKRVGGGPFYKNNYMSCLGLSQIKNISTLNNTKTPLINKSSIDVDMTINSSPGQADYHLDSTVDQGGNSIIGQLSTNVRIDTNNTLLNDNSRDNIAVECWNETSVNSNTKTSINANCLSHSNVSSTTSHCNTIHEFEEPPMKKTKKSPRKIFQHRRSQYNFEGIYLTLQNINHSSIKINLNIFYQMFTFK</sequence>
<name>A0AA39KX74_9HYME</name>
<organism evidence="1 2">
    <name type="scientific">Microctonus aethiopoides</name>
    <dbReference type="NCBI Taxonomy" id="144406"/>
    <lineage>
        <taxon>Eukaryota</taxon>
        <taxon>Metazoa</taxon>
        <taxon>Ecdysozoa</taxon>
        <taxon>Arthropoda</taxon>
        <taxon>Hexapoda</taxon>
        <taxon>Insecta</taxon>
        <taxon>Pterygota</taxon>
        <taxon>Neoptera</taxon>
        <taxon>Endopterygota</taxon>
        <taxon>Hymenoptera</taxon>
        <taxon>Apocrita</taxon>
        <taxon>Ichneumonoidea</taxon>
        <taxon>Braconidae</taxon>
        <taxon>Euphorinae</taxon>
        <taxon>Microctonus</taxon>
    </lineage>
</organism>
<dbReference type="Proteomes" id="UP001168990">
    <property type="component" value="Unassembled WGS sequence"/>
</dbReference>
<dbReference type="EMBL" id="JAQQBS010000001">
    <property type="protein sequence ID" value="KAK0177263.1"/>
    <property type="molecule type" value="Genomic_DNA"/>
</dbReference>
<evidence type="ECO:0000313" key="1">
    <source>
        <dbReference type="EMBL" id="KAK0177263.1"/>
    </source>
</evidence>
<accession>A0AA39KX74</accession>
<protein>
    <submittedName>
        <fullName evidence="1">Uncharacterized protein</fullName>
    </submittedName>
</protein>
<reference evidence="1" key="2">
    <citation type="submission" date="2023-03" db="EMBL/GenBank/DDBJ databases">
        <authorList>
            <person name="Inwood S.N."/>
            <person name="Skelly J.G."/>
            <person name="Guhlin J."/>
            <person name="Harrop T.W.R."/>
            <person name="Goldson S.G."/>
            <person name="Dearden P.K."/>
        </authorList>
    </citation>
    <scope>NUCLEOTIDE SEQUENCE</scope>
    <source>
        <strain evidence="1">Irish</strain>
        <tissue evidence="1">Whole body</tissue>
    </source>
</reference>
<proteinExistence type="predicted"/>
<comment type="caution">
    <text evidence="1">The sequence shown here is derived from an EMBL/GenBank/DDBJ whole genome shotgun (WGS) entry which is preliminary data.</text>
</comment>
<reference evidence="1" key="1">
    <citation type="journal article" date="2023" name="bioRxiv">
        <title>Scaffold-level genome assemblies of two parasitoid biocontrol wasps reveal the parthenogenesis mechanism and an associated novel virus.</title>
        <authorList>
            <person name="Inwood S."/>
            <person name="Skelly J."/>
            <person name="Guhlin J."/>
            <person name="Harrop T."/>
            <person name="Goldson S."/>
            <person name="Dearden P."/>
        </authorList>
    </citation>
    <scope>NUCLEOTIDE SEQUENCE</scope>
    <source>
        <strain evidence="1">Irish</strain>
        <tissue evidence="1">Whole body</tissue>
    </source>
</reference>
<evidence type="ECO:0000313" key="2">
    <source>
        <dbReference type="Proteomes" id="UP001168990"/>
    </source>
</evidence>
<dbReference type="AlphaFoldDB" id="A0AA39KX74"/>
<keyword evidence="2" id="KW-1185">Reference proteome</keyword>